<dbReference type="Proteomes" id="UP000315226">
    <property type="component" value="Unassembled WGS sequence"/>
</dbReference>
<accession>A0A4Y3RHN2</accession>
<gene>
    <name evidence="3" type="ORF">SGA01_27870</name>
</gene>
<dbReference type="PROSITE" id="PS50293">
    <property type="entry name" value="TPR_REGION"/>
    <property type="match status" value="1"/>
</dbReference>
<evidence type="ECO:0000259" key="2">
    <source>
        <dbReference type="Pfam" id="PF13191"/>
    </source>
</evidence>
<sequence>MALHRELLSPLRELLCEELSQSQEDAPLREAGQVIFRIHEHLSPALALEERVTWAAVCADAGLGLQEADADIDRLLERALRAAVQVPGRQERLRRWFAGAWQRFPERVRQTPTALELFGILGVDEFAGGRTGGSVGQGAHLDGVDDVIVAVRHDGPRLTIGDPVWPAEGVLVPDTQPRVLEVADSADGWERAQKVRVPRGGQLSLLVSHVPVYVRTARGVVYEVGARGASDVLAYPARSSGSAHRGLLGTRVTELTEGDALRFGIAARMITPVAEAAVGHSPDRWVLTDLVPRMARASDLPLPLFLREAAEESQLVVVSGRPSSGRTRAAWEAVRTALEDWWVWSPPLIDRSQALMDAVRDDRLGSHTVLWLDDLDVSLRGADGESLARALSKVLDDPALAPMLLVATGEPLSAMRSGLGLAARALVGRASFVQAATGKQGSALPAADAVSLACDRTIARVVAAEPRHKVSARGRLPAGAAVFVGRSQALQRLYSLWADSKRGRGQVSVLTGMGGVGKSALAVEAVHRATDLGWFPGGVLWLSLRGQPFTALDLLRALGVSTRALPPDEGERWVLCSALMHQVTGAGRQPVLLVLDDVSSASDAPLASLAPGLSVLITTRSQGPREADQIVVDPMTSAEAVQLLRQAVSAAAVADGPLEEDASATAALSEMCGRLPLALTIAAGLLAGDRSLTVSSLLHRLTGAAVRVDVLGGAAGSVRLALDWAYGQLTPAQARAFRLLGLMPGGDFSDSAVLVLIGASPDRLVSRFKRLHLLQPSPHGSGRWRMHDLVKQYASDLGRLHADEDERPQALLRLMGYYEQYAREADAWARGEQPQRGIVFSSPAQAMGWLEDERENLVEAVALCLREGLPQKGAAIALALAEFLTQTRQFDDLLRVMSAVLDSPAADDADEYTRTAVLNNFAVAMATTGDFDTAMEALQDAARLGNMADQSAAYALMLSNLGATLLLGRRLDEAVRVLQQASVRYSEIGDRAALSQVLSNLGIALLDLGHVEEALEELERALTLSTHASGSLHDQAVLLTTLGTAQLRNERREEGMSTLALAAMRAGQMGEAPGQGTVLESLGRAMLEVQQYDEAIGLFMRAVHVFRKVGDVHSEARSCNNLGLALLEVNQDSQGLLELEHARERYMVIGDQLSAAQCLNNVGNALRRLGRHDEAVQSLVQAVEELRLASDERVLAEALLNLGLSYVEQGEEERAYMALSESAAVHTSLGDITARARALHALGRSAHRADDELAVEHLRAATEAFRQGRDDSGLFDSLLLLSDRLSAAGQHGEAHAAFQEALRLEPSIRKNPDAHGQGHADDVS</sequence>
<keyword evidence="4" id="KW-1185">Reference proteome</keyword>
<evidence type="ECO:0000313" key="3">
    <source>
        <dbReference type="EMBL" id="GEB57182.1"/>
    </source>
</evidence>
<dbReference type="InterPro" id="IPR019734">
    <property type="entry name" value="TPR_rpt"/>
</dbReference>
<evidence type="ECO:0000313" key="4">
    <source>
        <dbReference type="Proteomes" id="UP000315226"/>
    </source>
</evidence>
<dbReference type="PROSITE" id="PS50005">
    <property type="entry name" value="TPR"/>
    <property type="match status" value="1"/>
</dbReference>
<reference evidence="3 4" key="1">
    <citation type="submission" date="2019-06" db="EMBL/GenBank/DDBJ databases">
        <title>Whole genome shotgun sequence of Streptomyces gardneri NBRC 12865.</title>
        <authorList>
            <person name="Hosoyama A."/>
            <person name="Uohara A."/>
            <person name="Ohji S."/>
            <person name="Ichikawa N."/>
        </authorList>
    </citation>
    <scope>NUCLEOTIDE SEQUENCE [LARGE SCALE GENOMIC DNA]</scope>
    <source>
        <strain evidence="3 4">NBRC 12865</strain>
    </source>
</reference>
<dbReference type="SMART" id="SM00028">
    <property type="entry name" value="TPR"/>
    <property type="match status" value="7"/>
</dbReference>
<proteinExistence type="predicted"/>
<dbReference type="GO" id="GO:0043531">
    <property type="term" value="F:ADP binding"/>
    <property type="evidence" value="ECO:0007669"/>
    <property type="project" value="InterPro"/>
</dbReference>
<dbReference type="InterPro" id="IPR011990">
    <property type="entry name" value="TPR-like_helical_dom_sf"/>
</dbReference>
<comment type="caution">
    <text evidence="3">The sequence shown here is derived from an EMBL/GenBank/DDBJ whole genome shotgun (WGS) entry which is preliminary data.</text>
</comment>
<evidence type="ECO:0000256" key="1">
    <source>
        <dbReference type="PROSITE-ProRule" id="PRU00339"/>
    </source>
</evidence>
<dbReference type="InterPro" id="IPR027417">
    <property type="entry name" value="P-loop_NTPase"/>
</dbReference>
<dbReference type="InterPro" id="IPR041664">
    <property type="entry name" value="AAA_16"/>
</dbReference>
<dbReference type="EMBL" id="BJMN01000015">
    <property type="protein sequence ID" value="GEB57182.1"/>
    <property type="molecule type" value="Genomic_DNA"/>
</dbReference>
<dbReference type="Gene3D" id="3.40.50.300">
    <property type="entry name" value="P-loop containing nucleotide triphosphate hydrolases"/>
    <property type="match status" value="1"/>
</dbReference>
<dbReference type="SUPFAM" id="SSF52540">
    <property type="entry name" value="P-loop containing nucleoside triphosphate hydrolases"/>
    <property type="match status" value="1"/>
</dbReference>
<dbReference type="Gene3D" id="1.25.40.10">
    <property type="entry name" value="Tetratricopeptide repeat domain"/>
    <property type="match status" value="2"/>
</dbReference>
<dbReference type="PRINTS" id="PR00364">
    <property type="entry name" value="DISEASERSIST"/>
</dbReference>
<name>A0A4Y3RHN2_9ACTN</name>
<dbReference type="PANTHER" id="PTHR47691">
    <property type="entry name" value="REGULATOR-RELATED"/>
    <property type="match status" value="1"/>
</dbReference>
<dbReference type="Pfam" id="PF13191">
    <property type="entry name" value="AAA_16"/>
    <property type="match status" value="1"/>
</dbReference>
<dbReference type="SUPFAM" id="SSF48452">
    <property type="entry name" value="TPR-like"/>
    <property type="match status" value="3"/>
</dbReference>
<keyword evidence="1" id="KW-0802">TPR repeat</keyword>
<protein>
    <recommendedName>
        <fullName evidence="2">Orc1-like AAA ATPase domain-containing protein</fullName>
    </recommendedName>
</protein>
<feature type="repeat" description="TPR" evidence="1">
    <location>
        <begin position="995"/>
        <end position="1028"/>
    </location>
</feature>
<organism evidence="3 4">
    <name type="scientific">Streptomyces gardneri</name>
    <dbReference type="NCBI Taxonomy" id="66892"/>
    <lineage>
        <taxon>Bacteria</taxon>
        <taxon>Bacillati</taxon>
        <taxon>Actinomycetota</taxon>
        <taxon>Actinomycetes</taxon>
        <taxon>Kitasatosporales</taxon>
        <taxon>Streptomycetaceae</taxon>
        <taxon>Streptomyces</taxon>
    </lineage>
</organism>
<feature type="domain" description="Orc1-like AAA ATPase" evidence="2">
    <location>
        <begin position="483"/>
        <end position="610"/>
    </location>
</feature>
<dbReference type="PANTHER" id="PTHR47691:SF3">
    <property type="entry name" value="HTH-TYPE TRANSCRIPTIONAL REGULATOR RV0890C-RELATED"/>
    <property type="match status" value="1"/>
</dbReference>
<dbReference type="Pfam" id="PF13374">
    <property type="entry name" value="TPR_10"/>
    <property type="match status" value="1"/>
</dbReference>
<dbReference type="Pfam" id="PF13424">
    <property type="entry name" value="TPR_12"/>
    <property type="match status" value="1"/>
</dbReference>